<keyword evidence="2" id="KW-0813">Transport</keyword>
<dbReference type="EMBL" id="PDCK01000045">
    <property type="protein sequence ID" value="PRQ18131.1"/>
    <property type="molecule type" value="Genomic_DNA"/>
</dbReference>
<proteinExistence type="predicted"/>
<protein>
    <submittedName>
        <fullName evidence="6">Uncharacterized protein</fullName>
    </submittedName>
</protein>
<evidence type="ECO:0000256" key="2">
    <source>
        <dbReference type="ARBA" id="ARBA00022448"/>
    </source>
</evidence>
<evidence type="ECO:0000256" key="1">
    <source>
        <dbReference type="ARBA" id="ARBA00004141"/>
    </source>
</evidence>
<evidence type="ECO:0000256" key="4">
    <source>
        <dbReference type="ARBA" id="ARBA00022989"/>
    </source>
</evidence>
<name>A0A2P6P861_ROSCH</name>
<organism evidence="6 7">
    <name type="scientific">Rosa chinensis</name>
    <name type="common">China rose</name>
    <dbReference type="NCBI Taxonomy" id="74649"/>
    <lineage>
        <taxon>Eukaryota</taxon>
        <taxon>Viridiplantae</taxon>
        <taxon>Streptophyta</taxon>
        <taxon>Embryophyta</taxon>
        <taxon>Tracheophyta</taxon>
        <taxon>Spermatophyta</taxon>
        <taxon>Magnoliopsida</taxon>
        <taxon>eudicotyledons</taxon>
        <taxon>Gunneridae</taxon>
        <taxon>Pentapetalae</taxon>
        <taxon>rosids</taxon>
        <taxon>fabids</taxon>
        <taxon>Rosales</taxon>
        <taxon>Rosaceae</taxon>
        <taxon>Rosoideae</taxon>
        <taxon>Rosoideae incertae sedis</taxon>
        <taxon>Rosa</taxon>
    </lineage>
</organism>
<dbReference type="GO" id="GO:0016020">
    <property type="term" value="C:membrane"/>
    <property type="evidence" value="ECO:0007669"/>
    <property type="project" value="UniProtKB-SubCell"/>
</dbReference>
<dbReference type="GO" id="GO:0015180">
    <property type="term" value="F:L-alanine transmembrane transporter activity"/>
    <property type="evidence" value="ECO:0007669"/>
    <property type="project" value="TreeGrafter"/>
</dbReference>
<comment type="subcellular location">
    <subcellularLocation>
        <location evidence="1">Membrane</location>
        <topology evidence="1">Multi-pass membrane protein</topology>
    </subcellularLocation>
</comment>
<comment type="caution">
    <text evidence="6">The sequence shown here is derived from an EMBL/GenBank/DDBJ whole genome shotgun (WGS) entry which is preliminary data.</text>
</comment>
<dbReference type="PANTHER" id="PTHR45649">
    <property type="entry name" value="AMINO-ACID PERMEASE BAT1"/>
    <property type="match status" value="1"/>
</dbReference>
<sequence length="45" mass="4898">MFVGSSMAEICSSYPIYGGLYYCSAMLAGPKWAPFTSWLTGCSFD</sequence>
<dbReference type="AlphaFoldDB" id="A0A2P6P861"/>
<evidence type="ECO:0000313" key="7">
    <source>
        <dbReference type="Proteomes" id="UP000238479"/>
    </source>
</evidence>
<gene>
    <name evidence="6" type="ORF">RchiOBHm_Chr7g0202541</name>
</gene>
<keyword evidence="4" id="KW-1133">Transmembrane helix</keyword>
<reference evidence="6 7" key="1">
    <citation type="journal article" date="2018" name="Nat. Genet.">
        <title>The Rosa genome provides new insights in the design of modern roses.</title>
        <authorList>
            <person name="Bendahmane M."/>
        </authorList>
    </citation>
    <scope>NUCLEOTIDE SEQUENCE [LARGE SCALE GENOMIC DNA]</scope>
    <source>
        <strain evidence="7">cv. Old Blush</strain>
    </source>
</reference>
<keyword evidence="7" id="KW-1185">Reference proteome</keyword>
<dbReference type="GO" id="GO:0015189">
    <property type="term" value="F:L-lysine transmembrane transporter activity"/>
    <property type="evidence" value="ECO:0007669"/>
    <property type="project" value="TreeGrafter"/>
</dbReference>
<dbReference type="Gramene" id="PRQ18131">
    <property type="protein sequence ID" value="PRQ18131"/>
    <property type="gene ID" value="RchiOBHm_Chr7g0202541"/>
</dbReference>
<evidence type="ECO:0000313" key="6">
    <source>
        <dbReference type="EMBL" id="PRQ18131.1"/>
    </source>
</evidence>
<evidence type="ECO:0000256" key="5">
    <source>
        <dbReference type="ARBA" id="ARBA00023136"/>
    </source>
</evidence>
<dbReference type="GO" id="GO:0005313">
    <property type="term" value="F:L-glutamate transmembrane transporter activity"/>
    <property type="evidence" value="ECO:0007669"/>
    <property type="project" value="TreeGrafter"/>
</dbReference>
<keyword evidence="5" id="KW-0472">Membrane</keyword>
<dbReference type="GO" id="GO:0015185">
    <property type="term" value="F:gamma-aminobutyric acid transmembrane transporter activity"/>
    <property type="evidence" value="ECO:0007669"/>
    <property type="project" value="TreeGrafter"/>
</dbReference>
<keyword evidence="3" id="KW-0812">Transmembrane</keyword>
<dbReference type="Proteomes" id="UP000238479">
    <property type="component" value="Chromosome 7"/>
</dbReference>
<accession>A0A2P6P861</accession>
<evidence type="ECO:0000256" key="3">
    <source>
        <dbReference type="ARBA" id="ARBA00022692"/>
    </source>
</evidence>
<dbReference type="PANTHER" id="PTHR45649:SF30">
    <property type="entry name" value="AMINO-ACID PERMEASE BAT1"/>
    <property type="match status" value="1"/>
</dbReference>